<sequence>MILGFFLGFGISLGFLSGILGSFSIVCCSIFFAVLLCSGAFQIIPMIDTVEQWIQKTFPSMKHTITEHVRKCYDVDVRDEKVKDSRPKLYLFHPHGVLATALNFHILTRMTDWPIRPMKAAILSKFLLYPFSREIFERIGAVPSDYGSMKGVLEGGESLGVSIGGSSEVKYAESKKMILLCKSRRGIFKMALETGTPLVPVLVYGEDDVYTQTNATFVKYLNSLTEQKGFRLNIPSLSSCYKMFQFFSGKTEVHVKTVLGSPLDVEKVDNPTEEDIECVRGRYIEGLKQLYAETKPADYEEEITFV</sequence>
<evidence type="ECO:0000256" key="3">
    <source>
        <dbReference type="ARBA" id="ARBA00022679"/>
    </source>
</evidence>
<feature type="transmembrane region" description="Helical" evidence="10">
    <location>
        <begin position="6"/>
        <end position="36"/>
    </location>
</feature>
<evidence type="ECO:0000313" key="11">
    <source>
        <dbReference type="EMBL" id="QHT18509.1"/>
    </source>
</evidence>
<keyword evidence="7" id="KW-0443">Lipid metabolism</keyword>
<keyword evidence="2" id="KW-0444">Lipid biosynthesis</keyword>
<name>A0A6C0DRE0_9ZZZZ</name>
<dbReference type="Pfam" id="PF03982">
    <property type="entry name" value="DAGAT"/>
    <property type="match status" value="1"/>
</dbReference>
<evidence type="ECO:0000256" key="8">
    <source>
        <dbReference type="ARBA" id="ARBA00023136"/>
    </source>
</evidence>
<keyword evidence="4 10" id="KW-0812">Transmembrane</keyword>
<reference evidence="11" key="1">
    <citation type="journal article" date="2020" name="Nature">
        <title>Giant virus diversity and host interactions through global metagenomics.</title>
        <authorList>
            <person name="Schulz F."/>
            <person name="Roux S."/>
            <person name="Paez-Espino D."/>
            <person name="Jungbluth S."/>
            <person name="Walsh D.A."/>
            <person name="Denef V.J."/>
            <person name="McMahon K.D."/>
            <person name="Konstantinidis K.T."/>
            <person name="Eloe-Fadrosh E.A."/>
            <person name="Kyrpides N.C."/>
            <person name="Woyke T."/>
        </authorList>
    </citation>
    <scope>NUCLEOTIDE SEQUENCE</scope>
    <source>
        <strain evidence="11">GVMAG-M-3300023174-46</strain>
    </source>
</reference>
<evidence type="ECO:0000256" key="9">
    <source>
        <dbReference type="ARBA" id="ARBA00023315"/>
    </source>
</evidence>
<dbReference type="AlphaFoldDB" id="A0A6C0DRE0"/>
<evidence type="ECO:0000256" key="1">
    <source>
        <dbReference type="ARBA" id="ARBA00004477"/>
    </source>
</evidence>
<keyword evidence="6 10" id="KW-1133">Transmembrane helix</keyword>
<keyword evidence="9" id="KW-0012">Acyltransferase</keyword>
<keyword evidence="8 10" id="KW-0472">Membrane</keyword>
<dbReference type="GO" id="GO:0008374">
    <property type="term" value="F:O-acyltransferase activity"/>
    <property type="evidence" value="ECO:0007669"/>
    <property type="project" value="InterPro"/>
</dbReference>
<evidence type="ECO:0000256" key="5">
    <source>
        <dbReference type="ARBA" id="ARBA00022824"/>
    </source>
</evidence>
<keyword evidence="5" id="KW-0256">Endoplasmic reticulum</keyword>
<comment type="subcellular location">
    <subcellularLocation>
        <location evidence="1">Endoplasmic reticulum membrane</location>
        <topology evidence="1">Multi-pass membrane protein</topology>
    </subcellularLocation>
</comment>
<evidence type="ECO:0000256" key="4">
    <source>
        <dbReference type="ARBA" id="ARBA00022692"/>
    </source>
</evidence>
<dbReference type="InterPro" id="IPR007130">
    <property type="entry name" value="DAGAT"/>
</dbReference>
<evidence type="ECO:0000256" key="6">
    <source>
        <dbReference type="ARBA" id="ARBA00022989"/>
    </source>
</evidence>
<keyword evidence="3" id="KW-0808">Transferase</keyword>
<evidence type="ECO:0000256" key="2">
    <source>
        <dbReference type="ARBA" id="ARBA00022516"/>
    </source>
</evidence>
<proteinExistence type="predicted"/>
<accession>A0A6C0DRE0</accession>
<organism evidence="11">
    <name type="scientific">viral metagenome</name>
    <dbReference type="NCBI Taxonomy" id="1070528"/>
    <lineage>
        <taxon>unclassified sequences</taxon>
        <taxon>metagenomes</taxon>
        <taxon>organismal metagenomes</taxon>
    </lineage>
</organism>
<dbReference type="GO" id="GO:0006629">
    <property type="term" value="P:lipid metabolic process"/>
    <property type="evidence" value="ECO:0007669"/>
    <property type="project" value="UniProtKB-KW"/>
</dbReference>
<dbReference type="GO" id="GO:0005789">
    <property type="term" value="C:endoplasmic reticulum membrane"/>
    <property type="evidence" value="ECO:0007669"/>
    <property type="project" value="UniProtKB-SubCell"/>
</dbReference>
<evidence type="ECO:0008006" key="12">
    <source>
        <dbReference type="Google" id="ProtNLM"/>
    </source>
</evidence>
<dbReference type="EMBL" id="MN739657">
    <property type="protein sequence ID" value="QHT18509.1"/>
    <property type="molecule type" value="Genomic_DNA"/>
</dbReference>
<evidence type="ECO:0000256" key="7">
    <source>
        <dbReference type="ARBA" id="ARBA00023098"/>
    </source>
</evidence>
<evidence type="ECO:0000256" key="10">
    <source>
        <dbReference type="SAM" id="Phobius"/>
    </source>
</evidence>
<protein>
    <recommendedName>
        <fullName evidence="12">Acyltransferase</fullName>
    </recommendedName>
</protein>
<dbReference type="PANTHER" id="PTHR12317">
    <property type="entry name" value="DIACYLGLYCEROL O-ACYLTRANSFERASE"/>
    <property type="match status" value="1"/>
</dbReference>